<keyword evidence="9 12" id="KW-0472">Membrane</keyword>
<evidence type="ECO:0000259" key="13">
    <source>
        <dbReference type="Pfam" id="PF00482"/>
    </source>
</evidence>
<dbReference type="PRINTS" id="PR00812">
    <property type="entry name" value="BCTERIALGSPF"/>
</dbReference>
<dbReference type="Proteomes" id="UP001056381">
    <property type="component" value="Chromosome"/>
</dbReference>
<dbReference type="PANTHER" id="PTHR30012:SF0">
    <property type="entry name" value="TYPE II SECRETION SYSTEM PROTEIN F-RELATED"/>
    <property type="match status" value="1"/>
</dbReference>
<dbReference type="PANTHER" id="PTHR30012">
    <property type="entry name" value="GENERAL SECRETION PATHWAY PROTEIN"/>
    <property type="match status" value="1"/>
</dbReference>
<evidence type="ECO:0000256" key="11">
    <source>
        <dbReference type="RuleBase" id="RU003923"/>
    </source>
</evidence>
<dbReference type="Pfam" id="PF00482">
    <property type="entry name" value="T2SSF"/>
    <property type="match status" value="2"/>
</dbReference>
<feature type="domain" description="Type II secretion system protein GspF" evidence="13">
    <location>
        <begin position="62"/>
        <end position="185"/>
    </location>
</feature>
<evidence type="ECO:0000256" key="3">
    <source>
        <dbReference type="ARBA" id="ARBA00005745"/>
    </source>
</evidence>
<reference evidence="14" key="1">
    <citation type="submission" date="2022-05" db="EMBL/GenBank/DDBJ databases">
        <title>Single-amplified genomics reveal most streamlined microbe among free-living bacteria.</title>
        <authorList>
            <person name="Roda-Garcia J."/>
            <person name="Haro-Moreno J.M."/>
            <person name="Rodriguez-Valera F."/>
            <person name="Almagro-Moreno S."/>
            <person name="Lopez-Perez M."/>
        </authorList>
    </citation>
    <scope>NUCLEOTIDE SEQUENCE</scope>
    <source>
        <strain evidence="14">TMED112-D2-2</strain>
    </source>
</reference>
<organism evidence="14 15">
    <name type="scientific">SAR86 cluster bacterium</name>
    <dbReference type="NCBI Taxonomy" id="2030880"/>
    <lineage>
        <taxon>Bacteria</taxon>
        <taxon>Pseudomonadati</taxon>
        <taxon>Pseudomonadota</taxon>
        <taxon>Gammaproteobacteria</taxon>
        <taxon>SAR86 cluster</taxon>
    </lineage>
</organism>
<evidence type="ECO:0000256" key="12">
    <source>
        <dbReference type="SAM" id="Phobius"/>
    </source>
</evidence>
<dbReference type="GO" id="GO:0009306">
    <property type="term" value="P:protein secretion"/>
    <property type="evidence" value="ECO:0007669"/>
    <property type="project" value="InterPro"/>
</dbReference>
<feature type="transmembrane region" description="Helical" evidence="12">
    <location>
        <begin position="368"/>
        <end position="389"/>
    </location>
</feature>
<keyword evidence="6" id="KW-0997">Cell inner membrane</keyword>
<sequence length="398" mass="44670">MATYRYQAYDKNENKVKGFITADSKSDAINQLQLKELNPSVINEATKEKSSLKISRKDLSIFTKQVSALLSSGTPIEKTLEIVSNQTNKDKFSQILHAINEELTQGKSLSECMKSYPRVFDSVYCSTVFAGETSASLPTVFKDLSDYLDKEIKIRSQVIGALTYPAIIFSVSIVVIYALLSFVLPQVVDQFISSNVSLPALTNALLYLSDIFPVILILVLLIFLGPIYLVNSNWLSLKRKLNISKIFLNVPFFGKIILFDQTARFCSSMHLMTKAGLNTIESLNIAKEAFDNLYLRLELDVIENRVISGSSLSQSFSESKIFPRVFVQLLISGDMGGKVSEMFEKIKNYLDQEVESVRNIMLTFLQPSIILVMGVFVLLIVLSIMLPLLQMNNLIFNL</sequence>
<accession>A0A9Q8TZ91</accession>
<comment type="subcellular location">
    <subcellularLocation>
        <location evidence="2 11">Cell inner membrane</location>
        <topology evidence="2 11">Multi-pass membrane protein</topology>
    </subcellularLocation>
</comment>
<evidence type="ECO:0000256" key="1">
    <source>
        <dbReference type="ARBA" id="ARBA00002684"/>
    </source>
</evidence>
<keyword evidence="4 11" id="KW-0813">Transport</keyword>
<keyword evidence="15" id="KW-1185">Reference proteome</keyword>
<evidence type="ECO:0000256" key="8">
    <source>
        <dbReference type="ARBA" id="ARBA00022989"/>
    </source>
</evidence>
<feature type="transmembrane region" description="Helical" evidence="12">
    <location>
        <begin position="204"/>
        <end position="230"/>
    </location>
</feature>
<keyword evidence="8 12" id="KW-1133">Transmembrane helix</keyword>
<dbReference type="PROSITE" id="PS00874">
    <property type="entry name" value="T2SP_F"/>
    <property type="match status" value="1"/>
</dbReference>
<dbReference type="Gene3D" id="1.20.81.30">
    <property type="entry name" value="Type II secretion system (T2SS), domain F"/>
    <property type="match status" value="2"/>
</dbReference>
<dbReference type="FunFam" id="1.20.81.30:FF:000001">
    <property type="entry name" value="Type II secretion system protein F"/>
    <property type="match status" value="1"/>
</dbReference>
<dbReference type="InterPro" id="IPR001992">
    <property type="entry name" value="T2SS_GspF/T4SS_PilC_CS"/>
</dbReference>
<evidence type="ECO:0000256" key="2">
    <source>
        <dbReference type="ARBA" id="ARBA00004429"/>
    </source>
</evidence>
<dbReference type="GO" id="GO:0005886">
    <property type="term" value="C:plasma membrane"/>
    <property type="evidence" value="ECO:0007669"/>
    <property type="project" value="UniProtKB-SubCell"/>
</dbReference>
<comment type="function">
    <text evidence="1">Component of the type II secretion system inner membrane complex required for the energy-dependent secretion of extracellular factors such as proteases and toxins from the periplasm.</text>
</comment>
<dbReference type="InterPro" id="IPR018076">
    <property type="entry name" value="T2SS_GspF_dom"/>
</dbReference>
<feature type="transmembrane region" description="Helical" evidence="12">
    <location>
        <begin position="158"/>
        <end position="184"/>
    </location>
</feature>
<dbReference type="EMBL" id="CP097966">
    <property type="protein sequence ID" value="URQ63683.1"/>
    <property type="molecule type" value="Genomic_DNA"/>
</dbReference>
<keyword evidence="5" id="KW-1003">Cell membrane</keyword>
<evidence type="ECO:0000256" key="4">
    <source>
        <dbReference type="ARBA" id="ARBA00022448"/>
    </source>
</evidence>
<gene>
    <name evidence="14" type="ORF">M9B40_02660</name>
</gene>
<evidence type="ECO:0000256" key="9">
    <source>
        <dbReference type="ARBA" id="ARBA00023136"/>
    </source>
</evidence>
<dbReference type="AlphaFoldDB" id="A0A9Q8TZ91"/>
<evidence type="ECO:0000313" key="15">
    <source>
        <dbReference type="Proteomes" id="UP001056381"/>
    </source>
</evidence>
<evidence type="ECO:0000256" key="6">
    <source>
        <dbReference type="ARBA" id="ARBA00022519"/>
    </source>
</evidence>
<evidence type="ECO:0000256" key="10">
    <source>
        <dbReference type="ARBA" id="ARBA00030750"/>
    </source>
</evidence>
<evidence type="ECO:0000256" key="5">
    <source>
        <dbReference type="ARBA" id="ARBA00022475"/>
    </source>
</evidence>
<dbReference type="InterPro" id="IPR042094">
    <property type="entry name" value="T2SS_GspF_sf"/>
</dbReference>
<protein>
    <recommendedName>
        <fullName evidence="10">General secretion pathway protein F</fullName>
    </recommendedName>
</protein>
<keyword evidence="7 11" id="KW-0812">Transmembrane</keyword>
<evidence type="ECO:0000256" key="7">
    <source>
        <dbReference type="ARBA" id="ARBA00022692"/>
    </source>
</evidence>
<proteinExistence type="inferred from homology"/>
<feature type="domain" description="Type II secretion system protein GspF" evidence="13">
    <location>
        <begin position="265"/>
        <end position="387"/>
    </location>
</feature>
<name>A0A9Q8TZ91_9GAMM</name>
<evidence type="ECO:0000313" key="14">
    <source>
        <dbReference type="EMBL" id="URQ63683.1"/>
    </source>
</evidence>
<dbReference type="InterPro" id="IPR003004">
    <property type="entry name" value="GspF/PilC"/>
</dbReference>
<comment type="similarity">
    <text evidence="3 11">Belongs to the GSP F family.</text>
</comment>